<keyword evidence="4" id="KW-1185">Reference proteome</keyword>
<evidence type="ECO:0000313" key="4">
    <source>
        <dbReference type="Proteomes" id="UP001433268"/>
    </source>
</evidence>
<evidence type="ECO:0000256" key="1">
    <source>
        <dbReference type="SAM" id="MobiDB-lite"/>
    </source>
</evidence>
<reference evidence="3 4" key="1">
    <citation type="submission" date="2023-01" db="EMBL/GenBank/DDBJ databases">
        <title>Analysis of 21 Apiospora genomes using comparative genomics revels a genus with tremendous synthesis potential of carbohydrate active enzymes and secondary metabolites.</title>
        <authorList>
            <person name="Sorensen T."/>
        </authorList>
    </citation>
    <scope>NUCLEOTIDE SEQUENCE [LARGE SCALE GENOMIC DNA]</scope>
    <source>
        <strain evidence="3 4">CBS 114990</strain>
    </source>
</reference>
<feature type="region of interest" description="Disordered" evidence="1">
    <location>
        <begin position="1"/>
        <end position="27"/>
    </location>
</feature>
<protein>
    <recommendedName>
        <fullName evidence="2">Heterokaryon incompatibility domain-containing protein</fullName>
    </recommendedName>
</protein>
<dbReference type="PANTHER" id="PTHR33112:SF16">
    <property type="entry name" value="HETEROKARYON INCOMPATIBILITY DOMAIN-CONTAINING PROTEIN"/>
    <property type="match status" value="1"/>
</dbReference>
<dbReference type="PANTHER" id="PTHR33112">
    <property type="entry name" value="DOMAIN PROTEIN, PUTATIVE-RELATED"/>
    <property type="match status" value="1"/>
</dbReference>
<proteinExistence type="predicted"/>
<gene>
    <name evidence="3" type="ORF">PG997_009755</name>
</gene>
<dbReference type="Pfam" id="PF06985">
    <property type="entry name" value="HET"/>
    <property type="match status" value="1"/>
</dbReference>
<dbReference type="Proteomes" id="UP001433268">
    <property type="component" value="Unassembled WGS sequence"/>
</dbReference>
<feature type="domain" description="Heterokaryon incompatibility" evidence="2">
    <location>
        <begin position="39"/>
        <end position="183"/>
    </location>
</feature>
<comment type="caution">
    <text evidence="3">The sequence shown here is derived from an EMBL/GenBank/DDBJ whole genome shotgun (WGS) entry which is preliminary data.</text>
</comment>
<evidence type="ECO:0000313" key="3">
    <source>
        <dbReference type="EMBL" id="KAK8075092.1"/>
    </source>
</evidence>
<sequence length="506" mass="55872">MARDAAAVSQNNDDGPGDATRTSQNPGRLIDVFPEGVNHCWGGTLTKDLKTTSANLRSRFRGIPHEILPPSFRDAVTITRALGVRYLWIDALCIIQDSKEDWAAESVKMASIYGNAPYSDEEDEEEDPLASAGDSVSKFTEITTVLSTGDESTLLIYRPPPDLERPAALEGSILSTRGWTFQENILSPRTIHFTATQMVWESRGAFTTEDGLPFVRAFGEDEQVRSIMAGEAYGRDDLFQIWHTWLVERNYSRRRFTKYQDRGIAVAGVARQLAAHTGARYLAGLWGHRLPTDLGWFRTESAELDPKSRGKSPRHPTWSWTSYDFPVAWKPAVPEIPAIRPDEVDDATKVFRSGIRMVDSMITHDVQLECLDGSDNPFGPITSGKLHITCDKGQCDLVRATPWGGPCIVLPSSGGSPLAAECEAIMDYDDSPGPLEYVILGTMQSVVARDGIEVTLLLVKPSPDFTPGAQQPPVYTRVGVAHARGYQNEIAETWCSQAEEVNIILE</sequence>
<organism evidence="3 4">
    <name type="scientific">Apiospora hydei</name>
    <dbReference type="NCBI Taxonomy" id="1337664"/>
    <lineage>
        <taxon>Eukaryota</taxon>
        <taxon>Fungi</taxon>
        <taxon>Dikarya</taxon>
        <taxon>Ascomycota</taxon>
        <taxon>Pezizomycotina</taxon>
        <taxon>Sordariomycetes</taxon>
        <taxon>Xylariomycetidae</taxon>
        <taxon>Amphisphaeriales</taxon>
        <taxon>Apiosporaceae</taxon>
        <taxon>Apiospora</taxon>
    </lineage>
</organism>
<name>A0ABR1VV49_9PEZI</name>
<dbReference type="InterPro" id="IPR010730">
    <property type="entry name" value="HET"/>
</dbReference>
<dbReference type="RefSeq" id="XP_066666032.1">
    <property type="nucleotide sequence ID" value="XM_066814070.1"/>
</dbReference>
<dbReference type="GeneID" id="92047130"/>
<evidence type="ECO:0000259" key="2">
    <source>
        <dbReference type="Pfam" id="PF06985"/>
    </source>
</evidence>
<accession>A0ABR1VV49</accession>
<dbReference type="EMBL" id="JAQQWN010000007">
    <property type="protein sequence ID" value="KAK8075092.1"/>
    <property type="molecule type" value="Genomic_DNA"/>
</dbReference>